<dbReference type="NCBIfam" id="NF033801">
    <property type="entry name" value="NprX_fam"/>
    <property type="match status" value="1"/>
</dbReference>
<dbReference type="Proteomes" id="UP001372526">
    <property type="component" value="Unassembled WGS sequence"/>
</dbReference>
<keyword evidence="1" id="KW-0732">Signal</keyword>
<accession>A0ABU8FKX9</accession>
<evidence type="ECO:0000313" key="3">
    <source>
        <dbReference type="Proteomes" id="UP001372526"/>
    </source>
</evidence>
<feature type="chain" id="PRO_5045884466" evidence="1">
    <location>
        <begin position="20"/>
        <end position="42"/>
    </location>
</feature>
<feature type="signal peptide" evidence="1">
    <location>
        <begin position="1"/>
        <end position="19"/>
    </location>
</feature>
<evidence type="ECO:0000313" key="2">
    <source>
        <dbReference type="EMBL" id="MEI4803332.1"/>
    </source>
</evidence>
<protein>
    <submittedName>
        <fullName evidence="2">NprX family peptide pheromone</fullName>
    </submittedName>
</protein>
<evidence type="ECO:0000256" key="1">
    <source>
        <dbReference type="SAM" id="SignalP"/>
    </source>
</evidence>
<organism evidence="2 3">
    <name type="scientific">Bacillus bruguierae</name>
    <dbReference type="NCBI Taxonomy" id="3127667"/>
    <lineage>
        <taxon>Bacteria</taxon>
        <taxon>Bacillati</taxon>
        <taxon>Bacillota</taxon>
        <taxon>Bacilli</taxon>
        <taxon>Bacillales</taxon>
        <taxon>Bacillaceae</taxon>
        <taxon>Bacillus</taxon>
    </lineage>
</organism>
<gene>
    <name evidence="2" type="ORF">WAZ07_19065</name>
</gene>
<name>A0ABU8FKX9_9BACI</name>
<comment type="caution">
    <text evidence="2">The sequence shown here is derived from an EMBL/GenBank/DDBJ whole genome shotgun (WGS) entry which is preliminary data.</text>
</comment>
<reference evidence="2 3" key="1">
    <citation type="submission" date="2024-01" db="EMBL/GenBank/DDBJ databases">
        <title>Seven novel Bacillus-like species.</title>
        <authorList>
            <person name="Liu G."/>
        </authorList>
    </citation>
    <scope>NUCLEOTIDE SEQUENCE [LARGE SCALE GENOMIC DNA]</scope>
    <source>
        <strain evidence="2 3">FJAT-51639</strain>
    </source>
</reference>
<keyword evidence="3" id="KW-1185">Reference proteome</keyword>
<proteinExistence type="predicted"/>
<dbReference type="RefSeq" id="WP_336473692.1">
    <property type="nucleotide sequence ID" value="NZ_JBAWSX010000013.1"/>
</dbReference>
<sequence>MKKVVIGMVLTMVALVVMADTQYAYKPDVFGQATNTVETINM</sequence>
<dbReference type="EMBL" id="JBAWSX010000013">
    <property type="protein sequence ID" value="MEI4803332.1"/>
    <property type="molecule type" value="Genomic_DNA"/>
</dbReference>